<protein>
    <recommendedName>
        <fullName evidence="1">Retrotransposon gag domain-containing protein</fullName>
    </recommendedName>
</protein>
<keyword evidence="3" id="KW-1185">Reference proteome</keyword>
<dbReference type="OrthoDB" id="1298874at2759"/>
<organism evidence="2 3">
    <name type="scientific">Cuscuta campestris</name>
    <dbReference type="NCBI Taxonomy" id="132261"/>
    <lineage>
        <taxon>Eukaryota</taxon>
        <taxon>Viridiplantae</taxon>
        <taxon>Streptophyta</taxon>
        <taxon>Embryophyta</taxon>
        <taxon>Tracheophyta</taxon>
        <taxon>Spermatophyta</taxon>
        <taxon>Magnoliopsida</taxon>
        <taxon>eudicotyledons</taxon>
        <taxon>Gunneridae</taxon>
        <taxon>Pentapetalae</taxon>
        <taxon>asterids</taxon>
        <taxon>lamiids</taxon>
        <taxon>Solanales</taxon>
        <taxon>Convolvulaceae</taxon>
        <taxon>Cuscuteae</taxon>
        <taxon>Cuscuta</taxon>
        <taxon>Cuscuta subgen. Grammica</taxon>
        <taxon>Cuscuta sect. Cleistogrammica</taxon>
    </lineage>
</organism>
<dbReference type="EMBL" id="OOIL02004136">
    <property type="protein sequence ID" value="VFQ90472.1"/>
    <property type="molecule type" value="Genomic_DNA"/>
</dbReference>
<dbReference type="InterPro" id="IPR005162">
    <property type="entry name" value="Retrotrans_gag_dom"/>
</dbReference>
<dbReference type="Pfam" id="PF03732">
    <property type="entry name" value="Retrotrans_gag"/>
    <property type="match status" value="1"/>
</dbReference>
<accession>A0A484MNN0</accession>
<proteinExistence type="predicted"/>
<evidence type="ECO:0000313" key="2">
    <source>
        <dbReference type="EMBL" id="VFQ90472.1"/>
    </source>
</evidence>
<name>A0A484MNN0_9ASTE</name>
<evidence type="ECO:0000259" key="1">
    <source>
        <dbReference type="Pfam" id="PF03732"/>
    </source>
</evidence>
<sequence>MLEGLALDWFRWRQRNHLLDSWADFVTNFKLRFDPFNYVDSFRLLSKVQQIKTVLENLHAFEKILVNVPAVDETNLQSLFHAGLKPHLQHEIMLQKPTSLSSSFALARELEAKHAAWATSIQPRVPPRHGPWVFGKTASPPLATTLLPTLAGIPDNNANPTHPIRRLTYAEKREWDAKGLCYNCDEKWVKGHRCGRFLFLLEDDEMDESLPPEESDNIVMTADVSSLNSMVGVMP</sequence>
<evidence type="ECO:0000313" key="3">
    <source>
        <dbReference type="Proteomes" id="UP000595140"/>
    </source>
</evidence>
<feature type="domain" description="Retrotransposon gag" evidence="1">
    <location>
        <begin position="2"/>
        <end position="86"/>
    </location>
</feature>
<dbReference type="Proteomes" id="UP000595140">
    <property type="component" value="Unassembled WGS sequence"/>
</dbReference>
<dbReference type="AlphaFoldDB" id="A0A484MNN0"/>
<reference evidence="2 3" key="1">
    <citation type="submission" date="2018-04" db="EMBL/GenBank/DDBJ databases">
        <authorList>
            <person name="Vogel A."/>
        </authorList>
    </citation>
    <scope>NUCLEOTIDE SEQUENCE [LARGE SCALE GENOMIC DNA]</scope>
</reference>
<gene>
    <name evidence="2" type="ORF">CCAM_LOCUS32248</name>
</gene>